<dbReference type="GO" id="GO:0005576">
    <property type="term" value="C:extracellular region"/>
    <property type="evidence" value="ECO:0007669"/>
    <property type="project" value="InterPro"/>
</dbReference>
<dbReference type="CDD" id="cd12215">
    <property type="entry name" value="ChiC_BD"/>
    <property type="match status" value="1"/>
</dbReference>
<dbReference type="InterPro" id="IPR036573">
    <property type="entry name" value="CBM_sf_5/12"/>
</dbReference>
<name>A0A845QNA9_9FIRM</name>
<dbReference type="RefSeq" id="WP_160202471.1">
    <property type="nucleotide sequence ID" value="NZ_QXWK01000020.1"/>
</dbReference>
<dbReference type="EMBL" id="QXWK01000020">
    <property type="protein sequence ID" value="NBH62187.1"/>
    <property type="molecule type" value="Genomic_DNA"/>
</dbReference>
<evidence type="ECO:0000313" key="4">
    <source>
        <dbReference type="Proteomes" id="UP000446866"/>
    </source>
</evidence>
<dbReference type="InterPro" id="IPR003610">
    <property type="entry name" value="CBM5/12"/>
</dbReference>
<dbReference type="GO" id="GO:0004553">
    <property type="term" value="F:hydrolase activity, hydrolyzing O-glycosyl compounds"/>
    <property type="evidence" value="ECO:0007669"/>
    <property type="project" value="InterPro"/>
</dbReference>
<keyword evidence="4" id="KW-1185">Reference proteome</keyword>
<accession>A0A845QNA9</accession>
<protein>
    <recommendedName>
        <fullName evidence="2">Chitin-binding type-3 domain-containing protein</fullName>
    </recommendedName>
</protein>
<evidence type="ECO:0000259" key="2">
    <source>
        <dbReference type="SMART" id="SM00495"/>
    </source>
</evidence>
<dbReference type="AlphaFoldDB" id="A0A845QNA9"/>
<dbReference type="SUPFAM" id="SSF51055">
    <property type="entry name" value="Carbohydrate binding domain"/>
    <property type="match status" value="1"/>
</dbReference>
<dbReference type="Proteomes" id="UP000446866">
    <property type="component" value="Unassembled WGS sequence"/>
</dbReference>
<dbReference type="GO" id="GO:0030246">
    <property type="term" value="F:carbohydrate binding"/>
    <property type="evidence" value="ECO:0007669"/>
    <property type="project" value="InterPro"/>
</dbReference>
<dbReference type="Gene3D" id="2.10.10.20">
    <property type="entry name" value="Carbohydrate-binding module superfamily 5/12"/>
    <property type="match status" value="2"/>
</dbReference>
<reference evidence="3 4" key="1">
    <citation type="submission" date="2018-08" db="EMBL/GenBank/DDBJ databases">
        <title>Murine metabolic-syndrome-specific gut microbial biobank.</title>
        <authorList>
            <person name="Liu C."/>
        </authorList>
    </citation>
    <scope>NUCLEOTIDE SEQUENCE [LARGE SCALE GENOMIC DNA]</scope>
    <source>
        <strain evidence="3 4">28</strain>
    </source>
</reference>
<dbReference type="Pfam" id="PF02839">
    <property type="entry name" value="CBM_5_12"/>
    <property type="match status" value="2"/>
</dbReference>
<comment type="caution">
    <text evidence="3">The sequence shown here is derived from an EMBL/GenBank/DDBJ whole genome shotgun (WGS) entry which is preliminary data.</text>
</comment>
<gene>
    <name evidence="3" type="ORF">D0435_11035</name>
</gene>
<dbReference type="SMART" id="SM00495">
    <property type="entry name" value="ChtBD3"/>
    <property type="match status" value="2"/>
</dbReference>
<feature type="domain" description="Chitin-binding type-3" evidence="2">
    <location>
        <begin position="32"/>
        <end position="78"/>
    </location>
</feature>
<sequence>MLTNKQKELIGVLKGSLPTAPDEVALQHADWYPVWRPEICVKVGDRLTYDGALYRCLQEHDTQETWTPVDAPSLWAKVLIPNPDIIPAWEQPDSTNAYVAGDKVIHNGKTWESLVDGNVWEPGAVGTESLWAEVTE</sequence>
<evidence type="ECO:0000313" key="3">
    <source>
        <dbReference type="EMBL" id="NBH62187.1"/>
    </source>
</evidence>
<proteinExistence type="predicted"/>
<dbReference type="CDD" id="cd12214">
    <property type="entry name" value="ChiA1_BD"/>
    <property type="match status" value="1"/>
</dbReference>
<feature type="domain" description="Chitin-binding type-3" evidence="2">
    <location>
        <begin position="86"/>
        <end position="134"/>
    </location>
</feature>
<evidence type="ECO:0000256" key="1">
    <source>
        <dbReference type="ARBA" id="ARBA00022801"/>
    </source>
</evidence>
<dbReference type="GO" id="GO:0005975">
    <property type="term" value="P:carbohydrate metabolic process"/>
    <property type="evidence" value="ECO:0007669"/>
    <property type="project" value="InterPro"/>
</dbReference>
<organism evidence="3 4">
    <name type="scientific">Anaerotruncus colihominis</name>
    <dbReference type="NCBI Taxonomy" id="169435"/>
    <lineage>
        <taxon>Bacteria</taxon>
        <taxon>Bacillati</taxon>
        <taxon>Bacillota</taxon>
        <taxon>Clostridia</taxon>
        <taxon>Eubacteriales</taxon>
        <taxon>Oscillospiraceae</taxon>
        <taxon>Anaerotruncus</taxon>
    </lineage>
</organism>
<keyword evidence="1" id="KW-0378">Hydrolase</keyword>